<dbReference type="PANTHER" id="PTHR33446">
    <property type="entry name" value="PROTEIN TONB-RELATED"/>
    <property type="match status" value="1"/>
</dbReference>
<feature type="compositionally biased region" description="Basic and acidic residues" evidence="11">
    <location>
        <begin position="95"/>
        <end position="104"/>
    </location>
</feature>
<feature type="compositionally biased region" description="Basic residues" evidence="11">
    <location>
        <begin position="105"/>
        <end position="114"/>
    </location>
</feature>
<dbReference type="NCBIfam" id="TIGR01352">
    <property type="entry name" value="tonB_Cterm"/>
    <property type="match status" value="1"/>
</dbReference>
<gene>
    <name evidence="13" type="ORF">CEK71_15825</name>
</gene>
<dbReference type="OrthoDB" id="9792439at2"/>
<feature type="compositionally biased region" description="Low complexity" evidence="11">
    <location>
        <begin position="127"/>
        <end position="138"/>
    </location>
</feature>
<keyword evidence="7 10" id="KW-0653">Protein transport</keyword>
<accession>A0A1Z4C1M1</accession>
<dbReference type="InterPro" id="IPR037682">
    <property type="entry name" value="TonB_C"/>
</dbReference>
<keyword evidence="9 10" id="KW-0472">Membrane</keyword>
<keyword evidence="8 10" id="KW-1133">Transmembrane helix</keyword>
<sequence length="263" mass="27784">MTVYFVGPSPKYSGRLPIPSITLADGWQRPLAIAAVAVLAALLHGACLFWYLERPAPQAISKAVPLPTIDIALAGPSPPAVTKTAAPPPPPPAKAEPKPLDKKPAPKPKPKPVQKPKIASEVKKPAAEPQAKPEALPDVPAPAAPPVPASQAAPASSHQDKPTSASQNNTVTSASANANYLNNPAPVYPRMARQRQWEGRVLLRVFVTAEGNCGELSVQHSSGHDVLDEAALEAVKQWRFVPGKRGDTAVASWVNVPIEFKLD</sequence>
<dbReference type="GO" id="GO:0055085">
    <property type="term" value="P:transmembrane transport"/>
    <property type="evidence" value="ECO:0007669"/>
    <property type="project" value="InterPro"/>
</dbReference>
<feature type="transmembrane region" description="Helical" evidence="10">
    <location>
        <begin position="31"/>
        <end position="52"/>
    </location>
</feature>
<dbReference type="PROSITE" id="PS52015">
    <property type="entry name" value="TONB_CTD"/>
    <property type="match status" value="1"/>
</dbReference>
<dbReference type="SUPFAM" id="SSF74653">
    <property type="entry name" value="TolA/TonB C-terminal domain"/>
    <property type="match status" value="1"/>
</dbReference>
<dbReference type="AlphaFoldDB" id="A0A1Z4C1M1"/>
<evidence type="ECO:0000256" key="8">
    <source>
        <dbReference type="ARBA" id="ARBA00022989"/>
    </source>
</evidence>
<reference evidence="13 14" key="1">
    <citation type="submission" date="2017-06" db="EMBL/GenBank/DDBJ databases">
        <title>Genome Sequencing of the methanotroph Methylovulum psychrotolerants str. HV10-M2 isolated from a high-altitude environment.</title>
        <authorList>
            <person name="Mateos-Rivera A."/>
        </authorList>
    </citation>
    <scope>NUCLEOTIDE SEQUENCE [LARGE SCALE GENOMIC DNA]</scope>
    <source>
        <strain evidence="13 14">HV10_M2</strain>
    </source>
</reference>
<evidence type="ECO:0000256" key="6">
    <source>
        <dbReference type="ARBA" id="ARBA00022692"/>
    </source>
</evidence>
<dbReference type="PRINTS" id="PR01374">
    <property type="entry name" value="TONBPROTEIN"/>
</dbReference>
<protein>
    <recommendedName>
        <fullName evidence="10">Protein TonB</fullName>
    </recommendedName>
</protein>
<evidence type="ECO:0000256" key="4">
    <source>
        <dbReference type="ARBA" id="ARBA00022475"/>
    </source>
</evidence>
<proteinExistence type="inferred from homology"/>
<dbReference type="InterPro" id="IPR003538">
    <property type="entry name" value="TonB"/>
</dbReference>
<evidence type="ECO:0000313" key="13">
    <source>
        <dbReference type="EMBL" id="ASF47411.1"/>
    </source>
</evidence>
<organism evidence="13 14">
    <name type="scientific">Methylovulum psychrotolerans</name>
    <dbReference type="NCBI Taxonomy" id="1704499"/>
    <lineage>
        <taxon>Bacteria</taxon>
        <taxon>Pseudomonadati</taxon>
        <taxon>Pseudomonadota</taxon>
        <taxon>Gammaproteobacteria</taxon>
        <taxon>Methylococcales</taxon>
        <taxon>Methylococcaceae</taxon>
        <taxon>Methylovulum</taxon>
    </lineage>
</organism>
<keyword evidence="3 10" id="KW-0813">Transport</keyword>
<evidence type="ECO:0000256" key="2">
    <source>
        <dbReference type="ARBA" id="ARBA00006555"/>
    </source>
</evidence>
<feature type="region of interest" description="Disordered" evidence="11">
    <location>
        <begin position="77"/>
        <end position="169"/>
    </location>
</feature>
<dbReference type="Proteomes" id="UP000197019">
    <property type="component" value="Chromosome"/>
</dbReference>
<comment type="similarity">
    <text evidence="2 10">Belongs to the TonB family.</text>
</comment>
<evidence type="ECO:0000256" key="11">
    <source>
        <dbReference type="SAM" id="MobiDB-lite"/>
    </source>
</evidence>
<keyword evidence="4 10" id="KW-1003">Cell membrane</keyword>
<dbReference type="Gene3D" id="3.30.1150.10">
    <property type="match status" value="1"/>
</dbReference>
<comment type="function">
    <text evidence="10">Interacts with outer membrane receptor proteins that carry out high-affinity binding and energy dependent uptake into the periplasmic space of specific substrates. It could act to transduce energy from the cytoplasmic membrane to specific energy-requiring processes in the outer membrane, resulting in the release into the periplasm of ligands bound by these outer membrane proteins.</text>
</comment>
<evidence type="ECO:0000256" key="5">
    <source>
        <dbReference type="ARBA" id="ARBA00022519"/>
    </source>
</evidence>
<dbReference type="EMBL" id="CP022129">
    <property type="protein sequence ID" value="ASF47411.1"/>
    <property type="molecule type" value="Genomic_DNA"/>
</dbReference>
<dbReference type="KEGG" id="mpsy:CEK71_15825"/>
<dbReference type="GO" id="GO:0031992">
    <property type="term" value="F:energy transducer activity"/>
    <property type="evidence" value="ECO:0007669"/>
    <property type="project" value="InterPro"/>
</dbReference>
<comment type="subcellular location">
    <subcellularLocation>
        <location evidence="1 10">Cell inner membrane</location>
        <topology evidence="1 10">Single-pass membrane protein</topology>
        <orientation evidence="1 10">Periplasmic side</orientation>
    </subcellularLocation>
</comment>
<feature type="compositionally biased region" description="Pro residues" evidence="11">
    <location>
        <begin position="139"/>
        <end position="148"/>
    </location>
</feature>
<dbReference type="Pfam" id="PF03544">
    <property type="entry name" value="TonB_C"/>
    <property type="match status" value="1"/>
</dbReference>
<name>A0A1Z4C1M1_9GAMM</name>
<dbReference type="GO" id="GO:0015891">
    <property type="term" value="P:siderophore transport"/>
    <property type="evidence" value="ECO:0007669"/>
    <property type="project" value="InterPro"/>
</dbReference>
<dbReference type="InterPro" id="IPR006260">
    <property type="entry name" value="TonB/TolA_C"/>
</dbReference>
<dbReference type="InterPro" id="IPR051045">
    <property type="entry name" value="TonB-dependent_transducer"/>
</dbReference>
<evidence type="ECO:0000313" key="14">
    <source>
        <dbReference type="Proteomes" id="UP000197019"/>
    </source>
</evidence>
<dbReference type="PANTHER" id="PTHR33446:SF2">
    <property type="entry name" value="PROTEIN TONB"/>
    <property type="match status" value="1"/>
</dbReference>
<keyword evidence="10" id="KW-0735">Signal-anchor</keyword>
<dbReference type="GO" id="GO:0098797">
    <property type="term" value="C:plasma membrane protein complex"/>
    <property type="evidence" value="ECO:0007669"/>
    <property type="project" value="TreeGrafter"/>
</dbReference>
<dbReference type="RefSeq" id="WP_088620283.1">
    <property type="nucleotide sequence ID" value="NZ_CP022129.1"/>
</dbReference>
<dbReference type="GO" id="GO:0015031">
    <property type="term" value="P:protein transport"/>
    <property type="evidence" value="ECO:0007669"/>
    <property type="project" value="UniProtKB-UniRule"/>
</dbReference>
<evidence type="ECO:0000256" key="3">
    <source>
        <dbReference type="ARBA" id="ARBA00022448"/>
    </source>
</evidence>
<keyword evidence="5 10" id="KW-0997">Cell inner membrane</keyword>
<evidence type="ECO:0000256" key="1">
    <source>
        <dbReference type="ARBA" id="ARBA00004383"/>
    </source>
</evidence>
<feature type="domain" description="TonB C-terminal" evidence="12">
    <location>
        <begin position="173"/>
        <end position="263"/>
    </location>
</feature>
<keyword evidence="6 10" id="KW-0812">Transmembrane</keyword>
<dbReference type="GO" id="GO:0030288">
    <property type="term" value="C:outer membrane-bounded periplasmic space"/>
    <property type="evidence" value="ECO:0007669"/>
    <property type="project" value="InterPro"/>
</dbReference>
<evidence type="ECO:0000256" key="7">
    <source>
        <dbReference type="ARBA" id="ARBA00022927"/>
    </source>
</evidence>
<evidence type="ECO:0000256" key="9">
    <source>
        <dbReference type="ARBA" id="ARBA00023136"/>
    </source>
</evidence>
<evidence type="ECO:0000259" key="12">
    <source>
        <dbReference type="PROSITE" id="PS52015"/>
    </source>
</evidence>
<evidence type="ECO:0000256" key="10">
    <source>
        <dbReference type="RuleBase" id="RU362123"/>
    </source>
</evidence>
<keyword evidence="14" id="KW-1185">Reference proteome</keyword>